<protein>
    <recommendedName>
        <fullName evidence="1">N-acetyltransferase domain-containing protein</fullName>
    </recommendedName>
</protein>
<dbReference type="Gene3D" id="3.40.630.30">
    <property type="match status" value="1"/>
</dbReference>
<dbReference type="InterPro" id="IPR016181">
    <property type="entry name" value="Acyl_CoA_acyltransferase"/>
</dbReference>
<evidence type="ECO:0000313" key="3">
    <source>
        <dbReference type="Proteomes" id="UP001165092"/>
    </source>
</evidence>
<dbReference type="PROSITE" id="PS51186">
    <property type="entry name" value="GNAT"/>
    <property type="match status" value="1"/>
</dbReference>
<sequence>MLRFRYIGSFEVEELSGLWGALHRHHTAIASHLEDLITSVEEGESWRRRRARYLEWLADPDTIAVVAEHDGVDAGYAMVTVREDQRGSWDRGERVAIVQTLSVHPDHAVAHIGGGLLDEVRRQLGAIGVRDLELPAVAGNAEAMRFYEEQGFRPFVTTMVSRIGAGPHD</sequence>
<proteinExistence type="predicted"/>
<dbReference type="CDD" id="cd04301">
    <property type="entry name" value="NAT_SF"/>
    <property type="match status" value="1"/>
</dbReference>
<dbReference type="SUPFAM" id="SSF55729">
    <property type="entry name" value="Acyl-CoA N-acyltransferases (Nat)"/>
    <property type="match status" value="1"/>
</dbReference>
<evidence type="ECO:0000259" key="1">
    <source>
        <dbReference type="PROSITE" id="PS51186"/>
    </source>
</evidence>
<dbReference type="AlphaFoldDB" id="A0A9W6P1Z8"/>
<keyword evidence="3" id="KW-1185">Reference proteome</keyword>
<accession>A0A9W6P1Z8</accession>
<organism evidence="2 3">
    <name type="scientific">Nocardiopsis ansamitocini</name>
    <dbReference type="NCBI Taxonomy" id="1670832"/>
    <lineage>
        <taxon>Bacteria</taxon>
        <taxon>Bacillati</taxon>
        <taxon>Actinomycetota</taxon>
        <taxon>Actinomycetes</taxon>
        <taxon>Streptosporangiales</taxon>
        <taxon>Nocardiopsidaceae</taxon>
        <taxon>Nocardiopsis</taxon>
    </lineage>
</organism>
<dbReference type="Proteomes" id="UP001165092">
    <property type="component" value="Unassembled WGS sequence"/>
</dbReference>
<dbReference type="Pfam" id="PF00583">
    <property type="entry name" value="Acetyltransf_1"/>
    <property type="match status" value="1"/>
</dbReference>
<gene>
    <name evidence="2" type="ORF">Nans01_01160</name>
</gene>
<dbReference type="InterPro" id="IPR000182">
    <property type="entry name" value="GNAT_dom"/>
</dbReference>
<dbReference type="GO" id="GO:0016747">
    <property type="term" value="F:acyltransferase activity, transferring groups other than amino-acyl groups"/>
    <property type="evidence" value="ECO:0007669"/>
    <property type="project" value="InterPro"/>
</dbReference>
<dbReference type="EMBL" id="BSQG01000001">
    <property type="protein sequence ID" value="GLU45765.1"/>
    <property type="molecule type" value="Genomic_DNA"/>
</dbReference>
<comment type="caution">
    <text evidence="2">The sequence shown here is derived from an EMBL/GenBank/DDBJ whole genome shotgun (WGS) entry which is preliminary data.</text>
</comment>
<feature type="domain" description="N-acetyltransferase" evidence="1">
    <location>
        <begin position="23"/>
        <end position="169"/>
    </location>
</feature>
<name>A0A9W6P1Z8_9ACTN</name>
<evidence type="ECO:0000313" key="2">
    <source>
        <dbReference type="EMBL" id="GLU45765.1"/>
    </source>
</evidence>
<reference evidence="2" key="1">
    <citation type="submission" date="2023-02" db="EMBL/GenBank/DDBJ databases">
        <title>Nocardiopsis ansamitocini NBRC 112285.</title>
        <authorList>
            <person name="Ichikawa N."/>
            <person name="Sato H."/>
            <person name="Tonouchi N."/>
        </authorList>
    </citation>
    <scope>NUCLEOTIDE SEQUENCE</scope>
    <source>
        <strain evidence="2">NBRC 112285</strain>
    </source>
</reference>